<keyword evidence="12" id="KW-0902">Two-component regulatory system</keyword>
<reference evidence="17 18" key="1">
    <citation type="submission" date="2017-07" db="EMBL/GenBank/DDBJ databases">
        <title>Genome sequencing and assembly of Paenibacillus rigui.</title>
        <authorList>
            <person name="Mayilraj S."/>
        </authorList>
    </citation>
    <scope>NUCLEOTIDE SEQUENCE [LARGE SCALE GENOMIC DNA]</scope>
    <source>
        <strain evidence="17 18">JCM 16352</strain>
    </source>
</reference>
<evidence type="ECO:0000256" key="13">
    <source>
        <dbReference type="ARBA" id="ARBA00023136"/>
    </source>
</evidence>
<dbReference type="PANTHER" id="PTHR34220">
    <property type="entry name" value="SENSOR HISTIDINE KINASE YPDA"/>
    <property type="match status" value="1"/>
</dbReference>
<dbReference type="SMART" id="SM00304">
    <property type="entry name" value="HAMP"/>
    <property type="match status" value="1"/>
</dbReference>
<feature type="transmembrane region" description="Helical" evidence="14">
    <location>
        <begin position="310"/>
        <end position="333"/>
    </location>
</feature>
<comment type="catalytic activity">
    <reaction evidence="1">
        <text>ATP + protein L-histidine = ADP + protein N-phospho-L-histidine.</text>
        <dbReference type="EC" id="2.7.13.3"/>
    </reaction>
</comment>
<sequence>MNRNHSPAVAFYSHLGLRSKMLIIFVLIMVIPLTLQGILTYYEFSASVERRSADYSTQIVGQINRNLDRTLMEMQRLSLMPLYDTQVLTIVKKYSQPQYAQTRPTLAEMEKMFLYISGSAYNRPEVKGIQIITNNGFIFTNVDSSMMNFYADVRQEDWFRRVQVADGAWVVLPQHQPNYYHEGSPQVFSVARMIREPDKNVVIGMIKIDLKLDVFREILSNVKFEEKGSMLVVNDRNELLFEESSSNLEPRFAKTLRDTKQPNENAVRDQVLNGQRFLTIVDYSSYSGLKVIDFIPVDSLLTETKKLRNFTIGIAVIFVVAAGILSFIFSYQLSSPLIRLKQKMQLLERGQFNQSVPVISQDEIGQLSRGFNRMSEEINRLIKEVYLIGLREKEAELAALQSQINPHFIYNTLESINMKALERENYEVSDMVSTLGQLMRYSVDQYDRLVLLEEELASVGSYAKIQQLRYGNRLHFIFDIEPGVEHVLVPKLLLQPLVENSIFHGVGDTHTGGTIWITAVRFGDELLLTVRDDGIGMSEREIERLRSSLSSPLPDGERKQGVALRNINQRLVLMFGPLYELQFDGSPGQGIAFTITIPLTERKNEDVQNITG</sequence>
<evidence type="ECO:0000256" key="9">
    <source>
        <dbReference type="ARBA" id="ARBA00022777"/>
    </source>
</evidence>
<keyword evidence="11 14" id="KW-1133">Transmembrane helix</keyword>
<keyword evidence="9 17" id="KW-0418">Kinase</keyword>
<evidence type="ECO:0000256" key="8">
    <source>
        <dbReference type="ARBA" id="ARBA00022741"/>
    </source>
</evidence>
<dbReference type="InterPro" id="IPR050640">
    <property type="entry name" value="Bact_2-comp_sensor_kinase"/>
</dbReference>
<evidence type="ECO:0000256" key="7">
    <source>
        <dbReference type="ARBA" id="ARBA00022692"/>
    </source>
</evidence>
<comment type="subcellular location">
    <subcellularLocation>
        <location evidence="2">Cell membrane</location>
        <topology evidence="2">Multi-pass membrane protein</topology>
    </subcellularLocation>
</comment>
<keyword evidence="18" id="KW-1185">Reference proteome</keyword>
<evidence type="ECO:0000256" key="10">
    <source>
        <dbReference type="ARBA" id="ARBA00022840"/>
    </source>
</evidence>
<feature type="domain" description="HAMP" evidence="16">
    <location>
        <begin position="331"/>
        <end position="383"/>
    </location>
</feature>
<dbReference type="Gene3D" id="3.30.450.20">
    <property type="entry name" value="PAS domain"/>
    <property type="match status" value="2"/>
</dbReference>
<dbReference type="GO" id="GO:0005886">
    <property type="term" value="C:plasma membrane"/>
    <property type="evidence" value="ECO:0007669"/>
    <property type="project" value="UniProtKB-SubCell"/>
</dbReference>
<feature type="domain" description="Histidine kinase" evidence="15">
    <location>
        <begin position="328"/>
        <end position="601"/>
    </location>
</feature>
<dbReference type="InterPro" id="IPR033479">
    <property type="entry name" value="dCache_1"/>
</dbReference>
<dbReference type="InterPro" id="IPR010559">
    <property type="entry name" value="Sig_transdc_His_kin_internal"/>
</dbReference>
<dbReference type="GO" id="GO:0005524">
    <property type="term" value="F:ATP binding"/>
    <property type="evidence" value="ECO:0007669"/>
    <property type="project" value="UniProtKB-KW"/>
</dbReference>
<dbReference type="EC" id="2.7.13.3" evidence="3"/>
<evidence type="ECO:0000256" key="3">
    <source>
        <dbReference type="ARBA" id="ARBA00012438"/>
    </source>
</evidence>
<evidence type="ECO:0000256" key="11">
    <source>
        <dbReference type="ARBA" id="ARBA00022989"/>
    </source>
</evidence>
<dbReference type="Pfam" id="PF02518">
    <property type="entry name" value="HATPase_c"/>
    <property type="match status" value="1"/>
</dbReference>
<keyword evidence="6" id="KW-0808">Transferase</keyword>
<comment type="caution">
    <text evidence="17">The sequence shown here is derived from an EMBL/GenBank/DDBJ whole genome shotgun (WGS) entry which is preliminary data.</text>
</comment>
<dbReference type="InterPro" id="IPR003594">
    <property type="entry name" value="HATPase_dom"/>
</dbReference>
<dbReference type="SUPFAM" id="SSF158472">
    <property type="entry name" value="HAMP domain-like"/>
    <property type="match status" value="1"/>
</dbReference>
<dbReference type="EMBL" id="NMQW01000033">
    <property type="protein sequence ID" value="OXM84356.1"/>
    <property type="molecule type" value="Genomic_DNA"/>
</dbReference>
<evidence type="ECO:0000313" key="17">
    <source>
        <dbReference type="EMBL" id="OXM84356.1"/>
    </source>
</evidence>
<dbReference type="PANTHER" id="PTHR34220:SF7">
    <property type="entry name" value="SENSOR HISTIDINE KINASE YPDA"/>
    <property type="match status" value="1"/>
</dbReference>
<dbReference type="RefSeq" id="WP_094016927.1">
    <property type="nucleotide sequence ID" value="NZ_NMQW01000033.1"/>
</dbReference>
<accession>A0A229ULS0</accession>
<evidence type="ECO:0000256" key="2">
    <source>
        <dbReference type="ARBA" id="ARBA00004651"/>
    </source>
</evidence>
<keyword evidence="7 14" id="KW-0812">Transmembrane</keyword>
<dbReference type="CDD" id="cd06225">
    <property type="entry name" value="HAMP"/>
    <property type="match status" value="1"/>
</dbReference>
<keyword evidence="8" id="KW-0547">Nucleotide-binding</keyword>
<keyword evidence="4" id="KW-1003">Cell membrane</keyword>
<evidence type="ECO:0000256" key="14">
    <source>
        <dbReference type="SAM" id="Phobius"/>
    </source>
</evidence>
<evidence type="ECO:0000256" key="5">
    <source>
        <dbReference type="ARBA" id="ARBA00022553"/>
    </source>
</evidence>
<dbReference type="Gene3D" id="3.30.565.10">
    <property type="entry name" value="Histidine kinase-like ATPase, C-terminal domain"/>
    <property type="match status" value="1"/>
</dbReference>
<dbReference type="InterPro" id="IPR003660">
    <property type="entry name" value="HAMP_dom"/>
</dbReference>
<dbReference type="PROSITE" id="PS50885">
    <property type="entry name" value="HAMP"/>
    <property type="match status" value="1"/>
</dbReference>
<dbReference type="InterPro" id="IPR036890">
    <property type="entry name" value="HATPase_C_sf"/>
</dbReference>
<dbReference type="Pfam" id="PF06580">
    <property type="entry name" value="His_kinase"/>
    <property type="match status" value="1"/>
</dbReference>
<evidence type="ECO:0000256" key="6">
    <source>
        <dbReference type="ARBA" id="ARBA00022679"/>
    </source>
</evidence>
<dbReference type="Gene3D" id="6.10.340.10">
    <property type="match status" value="1"/>
</dbReference>
<feature type="transmembrane region" description="Helical" evidence="14">
    <location>
        <begin position="21"/>
        <end position="42"/>
    </location>
</feature>
<organism evidence="17 18">
    <name type="scientific">Paenibacillus rigui</name>
    <dbReference type="NCBI Taxonomy" id="554312"/>
    <lineage>
        <taxon>Bacteria</taxon>
        <taxon>Bacillati</taxon>
        <taxon>Bacillota</taxon>
        <taxon>Bacilli</taxon>
        <taxon>Bacillales</taxon>
        <taxon>Paenibacillaceae</taxon>
        <taxon>Paenibacillus</taxon>
    </lineage>
</organism>
<dbReference type="Pfam" id="PF00672">
    <property type="entry name" value="HAMP"/>
    <property type="match status" value="1"/>
</dbReference>
<evidence type="ECO:0000259" key="16">
    <source>
        <dbReference type="PROSITE" id="PS50885"/>
    </source>
</evidence>
<gene>
    <name evidence="17" type="ORF">CF651_21490</name>
</gene>
<evidence type="ECO:0000256" key="1">
    <source>
        <dbReference type="ARBA" id="ARBA00000085"/>
    </source>
</evidence>
<evidence type="ECO:0000256" key="4">
    <source>
        <dbReference type="ARBA" id="ARBA00022475"/>
    </source>
</evidence>
<dbReference type="Proteomes" id="UP000215509">
    <property type="component" value="Unassembled WGS sequence"/>
</dbReference>
<keyword evidence="10" id="KW-0067">ATP-binding</keyword>
<dbReference type="OrthoDB" id="9776552at2"/>
<dbReference type="AlphaFoldDB" id="A0A229ULS0"/>
<keyword evidence="13 14" id="KW-0472">Membrane</keyword>
<protein>
    <recommendedName>
        <fullName evidence="3">histidine kinase</fullName>
        <ecNumber evidence="3">2.7.13.3</ecNumber>
    </recommendedName>
</protein>
<evidence type="ECO:0000256" key="12">
    <source>
        <dbReference type="ARBA" id="ARBA00023012"/>
    </source>
</evidence>
<dbReference type="Pfam" id="PF02743">
    <property type="entry name" value="dCache_1"/>
    <property type="match status" value="1"/>
</dbReference>
<dbReference type="GO" id="GO:0000155">
    <property type="term" value="F:phosphorelay sensor kinase activity"/>
    <property type="evidence" value="ECO:0007669"/>
    <property type="project" value="InterPro"/>
</dbReference>
<evidence type="ECO:0000313" key="18">
    <source>
        <dbReference type="Proteomes" id="UP000215509"/>
    </source>
</evidence>
<dbReference type="InterPro" id="IPR005467">
    <property type="entry name" value="His_kinase_dom"/>
</dbReference>
<name>A0A229ULS0_9BACL</name>
<proteinExistence type="predicted"/>
<dbReference type="PROSITE" id="PS50109">
    <property type="entry name" value="HIS_KIN"/>
    <property type="match status" value="1"/>
</dbReference>
<keyword evidence="5" id="KW-0597">Phosphoprotein</keyword>
<evidence type="ECO:0000259" key="15">
    <source>
        <dbReference type="PROSITE" id="PS50109"/>
    </source>
</evidence>
<dbReference type="SUPFAM" id="SSF55874">
    <property type="entry name" value="ATPase domain of HSP90 chaperone/DNA topoisomerase II/histidine kinase"/>
    <property type="match status" value="1"/>
</dbReference>